<keyword evidence="2" id="KW-1185">Reference proteome</keyword>
<evidence type="ECO:0000313" key="1">
    <source>
        <dbReference type="EMBL" id="KAJ2990231.1"/>
    </source>
</evidence>
<sequence>MATNLGICTPPDSENRGKIKPPHSPLSKQPSLQLQGGFEGRTSEFCQEPPVHSADTRAPSLPSLYGKGRVRSWNCPATVEAGDGKGRVRSWNCPATVEAGDEPNYYHGKVLRTQNLLQQRAHRSARTDLQPLNGTVVGGASSLCRAQPALEAFGQDGMHFRADILCIAIATALVGQICAQQQIILTNDDGWAVAQIRAQRDSLVASSFKVVLSAPAENESGTGSSSAPPQPLQQPCEFNTCPTGSPAEGFNASDPALNYVNSFPVDAVRFGIQVLSPQTWKSPPDFVVSGPNVGTNLGTVTLNSGTV</sequence>
<dbReference type="EMBL" id="JANSHE010002661">
    <property type="protein sequence ID" value="KAJ2990231.1"/>
    <property type="molecule type" value="Genomic_DNA"/>
</dbReference>
<gene>
    <name evidence="1" type="ORF">NUW54_g8534</name>
</gene>
<organism evidence="1 2">
    <name type="scientific">Trametes sanguinea</name>
    <dbReference type="NCBI Taxonomy" id="158606"/>
    <lineage>
        <taxon>Eukaryota</taxon>
        <taxon>Fungi</taxon>
        <taxon>Dikarya</taxon>
        <taxon>Basidiomycota</taxon>
        <taxon>Agaricomycotina</taxon>
        <taxon>Agaricomycetes</taxon>
        <taxon>Polyporales</taxon>
        <taxon>Polyporaceae</taxon>
        <taxon>Trametes</taxon>
    </lineage>
</organism>
<dbReference type="Proteomes" id="UP001144978">
    <property type="component" value="Unassembled WGS sequence"/>
</dbReference>
<accession>A0ACC1PEA3</accession>
<protein>
    <submittedName>
        <fullName evidence="1">Uncharacterized protein</fullName>
    </submittedName>
</protein>
<proteinExistence type="predicted"/>
<comment type="caution">
    <text evidence="1">The sequence shown here is derived from an EMBL/GenBank/DDBJ whole genome shotgun (WGS) entry which is preliminary data.</text>
</comment>
<reference evidence="1" key="1">
    <citation type="submission" date="2022-08" db="EMBL/GenBank/DDBJ databases">
        <title>Genome Sequence of Pycnoporus sanguineus.</title>
        <authorList>
            <person name="Buettner E."/>
        </authorList>
    </citation>
    <scope>NUCLEOTIDE SEQUENCE</scope>
    <source>
        <strain evidence="1">CG-C14</strain>
    </source>
</reference>
<evidence type="ECO:0000313" key="2">
    <source>
        <dbReference type="Proteomes" id="UP001144978"/>
    </source>
</evidence>
<name>A0ACC1PEA3_9APHY</name>